<feature type="transmembrane region" description="Helical" evidence="11">
    <location>
        <begin position="260"/>
        <end position="279"/>
    </location>
</feature>
<protein>
    <recommendedName>
        <fullName evidence="10">Xylose transport system permease protein XylH</fullName>
    </recommendedName>
</protein>
<feature type="transmembrane region" description="Helical" evidence="11">
    <location>
        <begin position="337"/>
        <end position="357"/>
    </location>
</feature>
<proteinExistence type="predicted"/>
<feature type="transmembrane region" description="Helical" evidence="11">
    <location>
        <begin position="128"/>
        <end position="149"/>
    </location>
</feature>
<evidence type="ECO:0000256" key="4">
    <source>
        <dbReference type="ARBA" id="ARBA00022519"/>
    </source>
</evidence>
<feature type="transmembrane region" description="Helical" evidence="11">
    <location>
        <begin position="300"/>
        <end position="325"/>
    </location>
</feature>
<evidence type="ECO:0000256" key="2">
    <source>
        <dbReference type="ARBA" id="ARBA00022448"/>
    </source>
</evidence>
<feature type="transmembrane region" description="Helical" evidence="11">
    <location>
        <begin position="154"/>
        <end position="173"/>
    </location>
</feature>
<dbReference type="PANTHER" id="PTHR32196:SF32">
    <property type="entry name" value="XYLOSE TRANSPORT SYSTEM PERMEASE PROTEIN XYLH"/>
    <property type="match status" value="1"/>
</dbReference>
<evidence type="ECO:0000256" key="8">
    <source>
        <dbReference type="ARBA" id="ARBA00023136"/>
    </source>
</evidence>
<comment type="caution">
    <text evidence="12">The sequence shown here is derived from an EMBL/GenBank/DDBJ whole genome shotgun (WGS) entry which is preliminary data.</text>
</comment>
<evidence type="ECO:0000256" key="11">
    <source>
        <dbReference type="SAM" id="Phobius"/>
    </source>
</evidence>
<keyword evidence="5" id="KW-0762">Sugar transport</keyword>
<keyword evidence="7 11" id="KW-1133">Transmembrane helix</keyword>
<evidence type="ECO:0000313" key="12">
    <source>
        <dbReference type="EMBL" id="GCE16241.1"/>
    </source>
</evidence>
<name>A0A402AB93_9CHLR</name>
<feature type="transmembrane region" description="Helical" evidence="11">
    <location>
        <begin position="43"/>
        <end position="63"/>
    </location>
</feature>
<keyword evidence="6 11" id="KW-0812">Transmembrane</keyword>
<feature type="transmembrane region" description="Helical" evidence="11">
    <location>
        <begin position="75"/>
        <end position="95"/>
    </location>
</feature>
<keyword evidence="13" id="KW-1185">Reference proteome</keyword>
<dbReference type="EMBL" id="BIFS01000001">
    <property type="protein sequence ID" value="GCE16241.1"/>
    <property type="molecule type" value="Genomic_DNA"/>
</dbReference>
<dbReference type="GO" id="GO:0022857">
    <property type="term" value="F:transmembrane transporter activity"/>
    <property type="evidence" value="ECO:0007669"/>
    <property type="project" value="InterPro"/>
</dbReference>
<dbReference type="Proteomes" id="UP000287188">
    <property type="component" value="Unassembled WGS sequence"/>
</dbReference>
<evidence type="ECO:0000256" key="5">
    <source>
        <dbReference type="ARBA" id="ARBA00022597"/>
    </source>
</evidence>
<keyword evidence="3" id="KW-1003">Cell membrane</keyword>
<comment type="function">
    <text evidence="9">Part of the binding-protein-dependent transport system for D-xylose. Probably responsible for the translocation of the substrate across the membrane.</text>
</comment>
<accession>A0A402AB93</accession>
<evidence type="ECO:0000256" key="1">
    <source>
        <dbReference type="ARBA" id="ARBA00004651"/>
    </source>
</evidence>
<organism evidence="12 13">
    <name type="scientific">Dictyobacter kobayashii</name>
    <dbReference type="NCBI Taxonomy" id="2014872"/>
    <lineage>
        <taxon>Bacteria</taxon>
        <taxon>Bacillati</taxon>
        <taxon>Chloroflexota</taxon>
        <taxon>Ktedonobacteria</taxon>
        <taxon>Ktedonobacterales</taxon>
        <taxon>Dictyobacteraceae</taxon>
        <taxon>Dictyobacter</taxon>
    </lineage>
</organism>
<dbReference type="GO" id="GO:0005886">
    <property type="term" value="C:plasma membrane"/>
    <property type="evidence" value="ECO:0007669"/>
    <property type="project" value="UniProtKB-SubCell"/>
</dbReference>
<dbReference type="CDD" id="cd06579">
    <property type="entry name" value="TM_PBP1_transp_AraH_like"/>
    <property type="match status" value="1"/>
</dbReference>
<feature type="transmembrane region" description="Helical" evidence="11">
    <location>
        <begin position="193"/>
        <end position="221"/>
    </location>
</feature>
<evidence type="ECO:0000256" key="10">
    <source>
        <dbReference type="ARBA" id="ARBA00035686"/>
    </source>
</evidence>
<evidence type="ECO:0000256" key="3">
    <source>
        <dbReference type="ARBA" id="ARBA00022475"/>
    </source>
</evidence>
<feature type="transmembrane region" description="Helical" evidence="11">
    <location>
        <begin position="100"/>
        <end position="116"/>
    </location>
</feature>
<evidence type="ECO:0000256" key="7">
    <source>
        <dbReference type="ARBA" id="ARBA00022989"/>
    </source>
</evidence>
<evidence type="ECO:0000313" key="13">
    <source>
        <dbReference type="Proteomes" id="UP000287188"/>
    </source>
</evidence>
<comment type="subcellular location">
    <subcellularLocation>
        <location evidence="1">Cell membrane</location>
        <topology evidence="1">Multi-pass membrane protein</topology>
    </subcellularLocation>
</comment>
<dbReference type="RefSeq" id="WP_126548177.1">
    <property type="nucleotide sequence ID" value="NZ_BIFS01000001.1"/>
</dbReference>
<evidence type="ECO:0000256" key="9">
    <source>
        <dbReference type="ARBA" id="ARBA00035611"/>
    </source>
</evidence>
<keyword evidence="2" id="KW-0813">Transport</keyword>
<keyword evidence="4" id="KW-0997">Cell inner membrane</keyword>
<dbReference type="AlphaFoldDB" id="A0A402AB93"/>
<keyword evidence="8 11" id="KW-0472">Membrane</keyword>
<gene>
    <name evidence="12" type="ORF">KDK_00410</name>
</gene>
<dbReference type="InterPro" id="IPR001851">
    <property type="entry name" value="ABC_transp_permease"/>
</dbReference>
<dbReference type="Pfam" id="PF02653">
    <property type="entry name" value="BPD_transp_2"/>
    <property type="match status" value="1"/>
</dbReference>
<reference evidence="13" key="1">
    <citation type="submission" date="2018-12" db="EMBL/GenBank/DDBJ databases">
        <title>Tengunoibacter tsumagoiensis gen. nov., sp. nov., Dictyobacter kobayashii sp. nov., D. alpinus sp. nov., and D. joshuensis sp. nov. and description of Dictyobacteraceae fam. nov. within the order Ktedonobacterales isolated from Tengu-no-mugimeshi.</title>
        <authorList>
            <person name="Wang C.M."/>
            <person name="Zheng Y."/>
            <person name="Sakai Y."/>
            <person name="Toyoda A."/>
            <person name="Minakuchi Y."/>
            <person name="Abe K."/>
            <person name="Yokota A."/>
            <person name="Yabe S."/>
        </authorList>
    </citation>
    <scope>NUCLEOTIDE SEQUENCE [LARGE SCALE GENOMIC DNA]</scope>
    <source>
        <strain evidence="13">Uno11</strain>
    </source>
</reference>
<dbReference type="OrthoDB" id="9813906at2"/>
<dbReference type="PANTHER" id="PTHR32196">
    <property type="entry name" value="ABC TRANSPORTER PERMEASE PROTEIN YPHD-RELATED-RELATED"/>
    <property type="match status" value="1"/>
</dbReference>
<evidence type="ECO:0000256" key="6">
    <source>
        <dbReference type="ARBA" id="ARBA00022692"/>
    </source>
</evidence>
<sequence>MSDIIEKHGADASPEQIQAAASTVEVPSYQPRQTFGQMLRNDLGFLPVLLTLILIIAFFQILNPIFLQGENFTNILLQSASLGIYSSGIVLVLLLGEIDLSVAAVGTLCAVVMAVLTERHGWSAGPAILVALALGAFAGLLNGIFVAVLRIPSFIVTLAFFIVYSGLLLFLLGSQTTQSVGDPFILSLAGTPVSYFTDVLGIGLPTLAVVLYVISLVYDYFNRKKAGLRTMSLTRLIAQSVIAVAVVEVVVVLLENYQGVPYSMGILFGIILILWLVLTKTSFGRHIYAVGGNAEASRRAGINVIGIRIAVFVLCSLIAAVAAIVDTSRQNAVASAIPSMLQLDIIAAAVIGGVSLFGGRGSIWAVVLGMLIVQCLDNGLSLLNQTTDVQQMVEGLVLILAVTSDALIRRAQTRSRSGK</sequence>
<feature type="transmembrane region" description="Helical" evidence="11">
    <location>
        <begin position="233"/>
        <end position="254"/>
    </location>
</feature>